<dbReference type="InterPro" id="IPR012677">
    <property type="entry name" value="Nucleotide-bd_a/b_plait_sf"/>
</dbReference>
<feature type="compositionally biased region" description="Gly residues" evidence="3">
    <location>
        <begin position="30"/>
        <end position="40"/>
    </location>
</feature>
<reference evidence="5 6" key="1">
    <citation type="submission" date="2020-09" db="EMBL/GenBank/DDBJ databases">
        <title>De no assembly of potato wild relative species, Solanum commersonii.</title>
        <authorList>
            <person name="Cho K."/>
        </authorList>
    </citation>
    <scope>NUCLEOTIDE SEQUENCE [LARGE SCALE GENOMIC DNA]</scope>
    <source>
        <strain evidence="5">LZ3.2</strain>
        <tissue evidence="5">Leaf</tissue>
    </source>
</reference>
<evidence type="ECO:0000256" key="3">
    <source>
        <dbReference type="SAM" id="MobiDB-lite"/>
    </source>
</evidence>
<dbReference type="GO" id="GO:0003729">
    <property type="term" value="F:mRNA binding"/>
    <property type="evidence" value="ECO:0007669"/>
    <property type="project" value="TreeGrafter"/>
</dbReference>
<dbReference type="CDD" id="cd12680">
    <property type="entry name" value="RRM_THOC4"/>
    <property type="match status" value="1"/>
</dbReference>
<evidence type="ECO:0000313" key="6">
    <source>
        <dbReference type="Proteomes" id="UP000824120"/>
    </source>
</evidence>
<dbReference type="InterPro" id="IPR051229">
    <property type="entry name" value="ALYREF_mRNA_export"/>
</dbReference>
<dbReference type="PANTHER" id="PTHR19965">
    <property type="entry name" value="RNA AND EXPORT FACTOR BINDING PROTEIN"/>
    <property type="match status" value="1"/>
</dbReference>
<evidence type="ECO:0000313" key="5">
    <source>
        <dbReference type="EMBL" id="KAG5582501.1"/>
    </source>
</evidence>
<dbReference type="PROSITE" id="PS50102">
    <property type="entry name" value="RRM"/>
    <property type="match status" value="1"/>
</dbReference>
<dbReference type="GO" id="GO:0005634">
    <property type="term" value="C:nucleus"/>
    <property type="evidence" value="ECO:0007669"/>
    <property type="project" value="TreeGrafter"/>
</dbReference>
<keyword evidence="1 2" id="KW-0694">RNA-binding</keyword>
<dbReference type="Gene3D" id="3.30.70.330">
    <property type="match status" value="1"/>
</dbReference>
<dbReference type="EMBL" id="JACXVP010000010">
    <property type="protein sequence ID" value="KAG5582501.1"/>
    <property type="molecule type" value="Genomic_DNA"/>
</dbReference>
<sequence>MSNLDVSLDDLIKRNKSSTSRNPRPRTTGAGSGSGPGFDSGPGPRRRFPNRASNRPAPYSVHAPESTWDHDMFAEHAPSSARGPGVSGIETGIKLLISNLDYGVSNEDIKELFSEAGDIKRYSIHYDKSGRSKGTAEVIFSRRRDAEAAIKRYNNVQLDGKPMKIEFAGTSITPPALPPIRNRLYGNPNPAPRRYFSVGGSISSTSHPKFVGDFSDYCTQCGLNMLSFTRLGPLYPTFFLLSNILIY</sequence>
<dbReference type="PANTHER" id="PTHR19965:SF65">
    <property type="entry name" value="THO COMPLEX SUBUNIT 4A-LIKE"/>
    <property type="match status" value="1"/>
</dbReference>
<evidence type="ECO:0000256" key="1">
    <source>
        <dbReference type="ARBA" id="ARBA00022884"/>
    </source>
</evidence>
<name>A0A9J5X536_SOLCO</name>
<gene>
    <name evidence="5" type="ORF">H5410_053128</name>
</gene>
<evidence type="ECO:0000256" key="2">
    <source>
        <dbReference type="PROSITE-ProRule" id="PRU00176"/>
    </source>
</evidence>
<protein>
    <recommendedName>
        <fullName evidence="4">RRM domain-containing protein</fullName>
    </recommendedName>
</protein>
<dbReference type="Proteomes" id="UP000824120">
    <property type="component" value="Chromosome 10"/>
</dbReference>
<dbReference type="Pfam" id="PF00076">
    <property type="entry name" value="RRM_1"/>
    <property type="match status" value="1"/>
</dbReference>
<keyword evidence="6" id="KW-1185">Reference proteome</keyword>
<comment type="caution">
    <text evidence="5">The sequence shown here is derived from an EMBL/GenBank/DDBJ whole genome shotgun (WGS) entry which is preliminary data.</text>
</comment>
<accession>A0A9J5X536</accession>
<proteinExistence type="predicted"/>
<evidence type="ECO:0000259" key="4">
    <source>
        <dbReference type="PROSITE" id="PS50102"/>
    </source>
</evidence>
<dbReference type="InterPro" id="IPR035979">
    <property type="entry name" value="RBD_domain_sf"/>
</dbReference>
<feature type="region of interest" description="Disordered" evidence="3">
    <location>
        <begin position="1"/>
        <end position="64"/>
    </location>
</feature>
<organism evidence="5 6">
    <name type="scientific">Solanum commersonii</name>
    <name type="common">Commerson's wild potato</name>
    <name type="synonym">Commerson's nightshade</name>
    <dbReference type="NCBI Taxonomy" id="4109"/>
    <lineage>
        <taxon>Eukaryota</taxon>
        <taxon>Viridiplantae</taxon>
        <taxon>Streptophyta</taxon>
        <taxon>Embryophyta</taxon>
        <taxon>Tracheophyta</taxon>
        <taxon>Spermatophyta</taxon>
        <taxon>Magnoliopsida</taxon>
        <taxon>eudicotyledons</taxon>
        <taxon>Gunneridae</taxon>
        <taxon>Pentapetalae</taxon>
        <taxon>asterids</taxon>
        <taxon>lamiids</taxon>
        <taxon>Solanales</taxon>
        <taxon>Solanaceae</taxon>
        <taxon>Solanoideae</taxon>
        <taxon>Solaneae</taxon>
        <taxon>Solanum</taxon>
    </lineage>
</organism>
<dbReference type="GO" id="GO:0006406">
    <property type="term" value="P:mRNA export from nucleus"/>
    <property type="evidence" value="ECO:0007669"/>
    <property type="project" value="TreeGrafter"/>
</dbReference>
<dbReference type="AlphaFoldDB" id="A0A9J5X536"/>
<feature type="domain" description="RRM" evidence="4">
    <location>
        <begin position="93"/>
        <end position="170"/>
    </location>
</feature>
<dbReference type="SMART" id="SM00360">
    <property type="entry name" value="RRM"/>
    <property type="match status" value="1"/>
</dbReference>
<dbReference type="InterPro" id="IPR000504">
    <property type="entry name" value="RRM_dom"/>
</dbReference>
<dbReference type="OrthoDB" id="1049195at2759"/>
<dbReference type="SUPFAM" id="SSF54928">
    <property type="entry name" value="RNA-binding domain, RBD"/>
    <property type="match status" value="1"/>
</dbReference>